<evidence type="ECO:0000256" key="1">
    <source>
        <dbReference type="SAM" id="MobiDB-lite"/>
    </source>
</evidence>
<evidence type="ECO:0000313" key="3">
    <source>
        <dbReference type="Proteomes" id="UP001501231"/>
    </source>
</evidence>
<feature type="compositionally biased region" description="Pro residues" evidence="1">
    <location>
        <begin position="1418"/>
        <end position="1430"/>
    </location>
</feature>
<protein>
    <recommendedName>
        <fullName evidence="4">ATP-binding protein</fullName>
    </recommendedName>
</protein>
<name>A0ABP5VLG4_9ACTN</name>
<dbReference type="RefSeq" id="WP_344587589.1">
    <property type="nucleotide sequence ID" value="NZ_BAAARW010000004.1"/>
</dbReference>
<dbReference type="EMBL" id="BAAARW010000004">
    <property type="protein sequence ID" value="GAA2406365.1"/>
    <property type="molecule type" value="Genomic_DNA"/>
</dbReference>
<dbReference type="Proteomes" id="UP001501231">
    <property type="component" value="Unassembled WGS sequence"/>
</dbReference>
<evidence type="ECO:0008006" key="4">
    <source>
        <dbReference type="Google" id="ProtNLM"/>
    </source>
</evidence>
<dbReference type="InterPro" id="IPR027417">
    <property type="entry name" value="P-loop_NTPase"/>
</dbReference>
<dbReference type="PANTHER" id="PTHR42957:SF2">
    <property type="entry name" value="HELICASE HERA CENTRAL DOMAIN-CONTAINING PROTEIN"/>
    <property type="match status" value="1"/>
</dbReference>
<dbReference type="NCBIfam" id="NF047742">
    <property type="entry name" value="antiphage_MADS8"/>
    <property type="match status" value="1"/>
</dbReference>
<dbReference type="SUPFAM" id="SSF52540">
    <property type="entry name" value="P-loop containing nucleoside triphosphate hydrolases"/>
    <property type="match status" value="1"/>
</dbReference>
<reference evidence="3" key="1">
    <citation type="journal article" date="2019" name="Int. J. Syst. Evol. Microbiol.">
        <title>The Global Catalogue of Microorganisms (GCM) 10K type strain sequencing project: providing services to taxonomists for standard genome sequencing and annotation.</title>
        <authorList>
            <consortium name="The Broad Institute Genomics Platform"/>
            <consortium name="The Broad Institute Genome Sequencing Center for Infectious Disease"/>
            <person name="Wu L."/>
            <person name="Ma J."/>
        </authorList>
    </citation>
    <scope>NUCLEOTIDE SEQUENCE [LARGE SCALE GENOMIC DNA]</scope>
    <source>
        <strain evidence="3">JCM 3325</strain>
    </source>
</reference>
<proteinExistence type="predicted"/>
<dbReference type="Gene3D" id="3.40.50.300">
    <property type="entry name" value="P-loop containing nucleotide triphosphate hydrolases"/>
    <property type="match status" value="1"/>
</dbReference>
<evidence type="ECO:0000313" key="2">
    <source>
        <dbReference type="EMBL" id="GAA2406365.1"/>
    </source>
</evidence>
<accession>A0ABP5VLG4</accession>
<feature type="region of interest" description="Disordered" evidence="1">
    <location>
        <begin position="1366"/>
        <end position="1460"/>
    </location>
</feature>
<dbReference type="InterPro" id="IPR008571">
    <property type="entry name" value="HerA-like"/>
</dbReference>
<dbReference type="PANTHER" id="PTHR42957">
    <property type="entry name" value="HELICASE MJ1565-RELATED"/>
    <property type="match status" value="1"/>
</dbReference>
<organism evidence="2 3">
    <name type="scientific">Actinomadura vinacea</name>
    <dbReference type="NCBI Taxonomy" id="115336"/>
    <lineage>
        <taxon>Bacteria</taxon>
        <taxon>Bacillati</taxon>
        <taxon>Actinomycetota</taxon>
        <taxon>Actinomycetes</taxon>
        <taxon>Streptosporangiales</taxon>
        <taxon>Thermomonosporaceae</taxon>
        <taxon>Actinomadura</taxon>
    </lineage>
</organism>
<comment type="caution">
    <text evidence="2">The sequence shown here is derived from an EMBL/GenBank/DDBJ whole genome shotgun (WGS) entry which is preliminary data.</text>
</comment>
<sequence>MTTSTSTTGLAEPSPQDMRDALEGVLAPRLAALISARSAGHCMRVMDLDAALAARLVRRLRSSVGPGAEICLLGTTQDTAEASPLYDVAVTSTKLVELRNRNEQEGRGSTAPGSLLVFVPPGLRASAEDSFGVATFENVSLGDGYELLADRLLQEVPAQLRPRVDELMTAVGGGDSRRSAARVRARYLLTLRLNGFDEHAAGAAIHHFGLVPDFELFTQDGGLLERAGRNRDLVDKLTDSPSSERQRVLALDLADADFAAKLAAFAARCGLEDPQTWTRRIAADRENWSLSFGNWRIDERQRASVAIELQELPLPRAGDSTEHLTAFPALAAIAGQQYLLAGPKATTELTACFTVEPDPRKVEGLHRFRVEIVSESGDQVSRPVHTAVGKKAKAEYKATLRKLGKIDWGEGWHYVKVTPLNEQNQPLDVEPSGHRLNGGESERFYVLPDAETEEPPERSAGRFDGVAQALRTLQFQALANGAGAERVGLSDVQWKVASTRAAQRALTARFSAAGSVEIRLAPALVSLQQHILVAPDRISPWQLSVTSSNVGEPVQDPDDGLATGLTGRAADAYRAFLDARRCYFAAIRGPEASDPGDYLITEARDLSAVHAELAEYAQAYAELIAAQLSHVERTGDEERTAALVRLAQLLQTDCADVTLTDGLGRPQNVLLVSPTHPLRALWLATWSALGQDWITRLASAEGRRVLAARDSLLEQLSCLGFPFALPRRDGRLMVAADALTPYWGAYLPSEAPDPRGQLGLLSTALRIPAPASGSAATGLSGKQLADRVERYLRLHPYVRTLVMNVVNAGRGELLADMLLELQRRPVTHALNYDLRLCVDDPEAPEAGEALAELLWAGAQITAAEAEAFLTPATGTHGAKLAFSIRSVAEFTDDAAAFDAHLTVLIDAFGGEQAGSAPHEDIAHTPVHGLIQAVASTYRERGGQIIWRKIPRHGKAPALDDAEDFTTLLGHLPALIASATGNVATAGHAPRHVPCTQLALDTDDRALLYHAHQVSDWVVTIDRTLGLEYFDHAGTDGRPEYVIDYTPQTGGRLGHQILVSSKSVDELRGLLEPVAEQHGLEVDERHLRTFFEQLRLLSGNLAFKLASTTATQRTEVLGLALARLYLDYQGVLRNQVVVPLDAHTQLYDEVRRQAKELDEALSFDRTDLALFHLDEHAQQITCNLVEVKCYTALQDIGAYQQLKVKAAQQLDRSQEVLAAAFDPNRSTPDRVDRSVKNLSFATMLRFYLERARRHGTMDKDPHRAAQNLLDRLDDGFTLNFTRSGLVFDLARTGTDRELDHTVEFHRIGLDLIKELVEAIPTVFEKYRTEDLDTEESDESGDGAEPDAATVSLLQLTVPRLQDAAFRAPEPAAPAPEPEQSAPAPISQDTPAQDAEPPTELTTPPEPSPPPVNVESVPQQAPPGAPPSPPEPTALDPAPASFQNAPAVDAQPVPLAKTPDAFTGVMHPSKQYGLLGDIGGRRIALDLNETHTISLFGVQGGGKSYTLGSIMEMASLPAPPVNELPHPLATIVFHYSQTQDYAPEFTSMIRPNDEATQLNALKERYGAEPRALEDVLLLAPTGQVGQRHAEYPGIEVKPLTFSSNELQAAHWRFLMGAVGNQSTYIRQLTRIMRAHRNDLSLAVIRQGLEDSHLPDHLKRLAQERLNLASDSIDDTVRLTNLVRPGRLIIVDLRDEFIEKDEALGLFVVLMQLFAEARDGDKHFNKLVVFDEAHKYIDSPDLVTGLVETVREMRHKGMSILVASQDPPSVPISLIELSDHVILHKFTSPAWLKHLQKANAALSGLTSEQMSRLQPGEAYVWASKSTDPAFTHGAVKIRCRPRVTKHGGATKTASGGR</sequence>
<keyword evidence="3" id="KW-1185">Reference proteome</keyword>
<gene>
    <name evidence="2" type="ORF">GCM10010191_12940</name>
</gene>